<feature type="domain" description="PAC" evidence="8">
    <location>
        <begin position="81"/>
        <end position="135"/>
    </location>
</feature>
<dbReference type="PROSITE" id="PS50111">
    <property type="entry name" value="CHEMOTAXIS_TRANSDUC_2"/>
    <property type="match status" value="1"/>
</dbReference>
<feature type="domain" description="Methyl-accepting transducer" evidence="6">
    <location>
        <begin position="311"/>
        <end position="540"/>
    </location>
</feature>
<evidence type="ECO:0000259" key="8">
    <source>
        <dbReference type="PROSITE" id="PS50113"/>
    </source>
</evidence>
<dbReference type="GO" id="GO:0016020">
    <property type="term" value="C:membrane"/>
    <property type="evidence" value="ECO:0007669"/>
    <property type="project" value="UniProtKB-SubCell"/>
</dbReference>
<dbReference type="SMART" id="SM00086">
    <property type="entry name" value="PAC"/>
    <property type="match status" value="2"/>
</dbReference>
<feature type="domain" description="PAS" evidence="7">
    <location>
        <begin position="24"/>
        <end position="80"/>
    </location>
</feature>
<evidence type="ECO:0000256" key="3">
    <source>
        <dbReference type="ARBA" id="ARBA00029447"/>
    </source>
</evidence>
<comment type="subcellular location">
    <subcellularLocation>
        <location evidence="1">Membrane</location>
    </subcellularLocation>
</comment>
<dbReference type="SMART" id="SM00283">
    <property type="entry name" value="MA"/>
    <property type="match status" value="1"/>
</dbReference>
<reference evidence="9" key="1">
    <citation type="submission" date="2022-08" db="EMBL/GenBank/DDBJ databases">
        <title>Complete Genome Sequences of 2 Bosea sp. soil isolates.</title>
        <authorList>
            <person name="Alvarez Arevalo M."/>
            <person name="Sterndorff E.B."/>
            <person name="Faurdal D."/>
            <person name="Joergensen T.S."/>
            <person name="Weber T."/>
        </authorList>
    </citation>
    <scope>NUCLEOTIDE SEQUENCE</scope>
    <source>
        <strain evidence="9">NBC_00436</strain>
    </source>
</reference>
<dbReference type="PANTHER" id="PTHR43531:SF11">
    <property type="entry name" value="METHYL-ACCEPTING CHEMOTAXIS PROTEIN 3"/>
    <property type="match status" value="1"/>
</dbReference>
<dbReference type="PRINTS" id="PR00260">
    <property type="entry name" value="CHEMTRNSDUCR"/>
</dbReference>
<gene>
    <name evidence="9" type="ORF">NWE54_21760</name>
</gene>
<name>A0A9E7ZWZ7_9HYPH</name>
<evidence type="ECO:0000259" key="6">
    <source>
        <dbReference type="PROSITE" id="PS50111"/>
    </source>
</evidence>
<feature type="domain" description="PAC" evidence="8">
    <location>
        <begin position="205"/>
        <end position="257"/>
    </location>
</feature>
<dbReference type="NCBIfam" id="TIGR00229">
    <property type="entry name" value="sensory_box"/>
    <property type="match status" value="2"/>
</dbReference>
<keyword evidence="4" id="KW-0807">Transducer</keyword>
<feature type="coiled-coil region" evidence="5">
    <location>
        <begin position="323"/>
        <end position="350"/>
    </location>
</feature>
<evidence type="ECO:0000256" key="4">
    <source>
        <dbReference type="PROSITE-ProRule" id="PRU00284"/>
    </source>
</evidence>
<protein>
    <submittedName>
        <fullName evidence="9">Methyl-accepting chemotaxis protein</fullName>
    </submittedName>
</protein>
<dbReference type="GO" id="GO:0007165">
    <property type="term" value="P:signal transduction"/>
    <property type="evidence" value="ECO:0007669"/>
    <property type="project" value="UniProtKB-KW"/>
</dbReference>
<sequence length="605" mass="65404">MAFNLFSSGSASAQIAAIHRSQAVIEFDVTGTVLSANENFLAATGYQLTEIIGRPHALFLRQDEVDAPDYKAFWNALRQGEPQEGQFLRVRKDGAPLWLQAIYAPILGRGGKPTRIVKFATDITAQKAEIANSEAQIAAIRKSQAVIEFNLDGIVLDANENFLNAVGYRLDQIKGQHHRLFIAPEQHHSEEYKRFWDKLGRGEYDEGEYLRIGKGGRRIWIQATYNPILDSAGRPYKVVKFASDITERRREQEALQLTVAETREVVAAAKQKNLNPRIDIAGKADDLRNLCEGVNALIETLCDVVTTTADISGTLTAGSSTINQDSRNLAQRTEEQASSLEETAATTEELAASVKQSAARAQEATALGEKANAIANRGGDIVTAAIAAMERIERASANIADIINVIDTIAFQTNLLALNAAVEAARAGEAGRGFAVVASEVRALAQRSSDSANDIKKLITDSAEEVAAGVKLVQDAGTALTEIVQSSQQVSTALADISIASQEQANGIEEVAKVVAHLDEMTQQNATMVEQSHAVAGTLEDSAKRLQSLVTSFQIPLERLSGRVDRVAFTRPARGEAEPAPTVPARLQRKVLRAMNGGHDNWSGF</sequence>
<evidence type="ECO:0000313" key="9">
    <source>
        <dbReference type="EMBL" id="UZF86379.1"/>
    </source>
</evidence>
<dbReference type="InterPro" id="IPR004090">
    <property type="entry name" value="Chemotax_Me-accpt_rcpt"/>
</dbReference>
<dbReference type="InterPro" id="IPR001610">
    <property type="entry name" value="PAC"/>
</dbReference>
<dbReference type="CDD" id="cd11386">
    <property type="entry name" value="MCP_signal"/>
    <property type="match status" value="1"/>
</dbReference>
<dbReference type="FunFam" id="1.10.287.950:FF:000001">
    <property type="entry name" value="Methyl-accepting chemotaxis sensory transducer"/>
    <property type="match status" value="1"/>
</dbReference>
<dbReference type="CDD" id="cd00130">
    <property type="entry name" value="PAS"/>
    <property type="match status" value="2"/>
</dbReference>
<keyword evidence="2" id="KW-0145">Chemotaxis</keyword>
<evidence type="ECO:0000259" key="7">
    <source>
        <dbReference type="PROSITE" id="PS50112"/>
    </source>
</evidence>
<dbReference type="SMART" id="SM00091">
    <property type="entry name" value="PAS"/>
    <property type="match status" value="2"/>
</dbReference>
<dbReference type="Pfam" id="PF00015">
    <property type="entry name" value="MCPsignal"/>
    <property type="match status" value="1"/>
</dbReference>
<accession>A0A9E7ZWZ7</accession>
<dbReference type="SUPFAM" id="SSF58104">
    <property type="entry name" value="Methyl-accepting chemotaxis protein (MCP) signaling domain"/>
    <property type="match status" value="1"/>
</dbReference>
<dbReference type="InterPro" id="IPR051310">
    <property type="entry name" value="MCP_chemotaxis"/>
</dbReference>
<dbReference type="PROSITE" id="PS50112">
    <property type="entry name" value="PAS"/>
    <property type="match status" value="1"/>
</dbReference>
<dbReference type="PROSITE" id="PS50113">
    <property type="entry name" value="PAC"/>
    <property type="match status" value="2"/>
</dbReference>
<evidence type="ECO:0000256" key="1">
    <source>
        <dbReference type="ARBA" id="ARBA00004370"/>
    </source>
</evidence>
<comment type="similarity">
    <text evidence="3">Belongs to the methyl-accepting chemotaxis (MCP) protein family.</text>
</comment>
<dbReference type="Pfam" id="PF08447">
    <property type="entry name" value="PAS_3"/>
    <property type="match status" value="1"/>
</dbReference>
<dbReference type="Gene3D" id="1.10.287.950">
    <property type="entry name" value="Methyl-accepting chemotaxis protein"/>
    <property type="match status" value="1"/>
</dbReference>
<evidence type="ECO:0000256" key="2">
    <source>
        <dbReference type="ARBA" id="ARBA00022500"/>
    </source>
</evidence>
<proteinExistence type="inferred from homology"/>
<dbReference type="GO" id="GO:0006935">
    <property type="term" value="P:chemotaxis"/>
    <property type="evidence" value="ECO:0007669"/>
    <property type="project" value="UniProtKB-KW"/>
</dbReference>
<dbReference type="InterPro" id="IPR004089">
    <property type="entry name" value="MCPsignal_dom"/>
</dbReference>
<dbReference type="InterPro" id="IPR000014">
    <property type="entry name" value="PAS"/>
</dbReference>
<evidence type="ECO:0000256" key="5">
    <source>
        <dbReference type="SAM" id="Coils"/>
    </source>
</evidence>
<dbReference type="InterPro" id="IPR000700">
    <property type="entry name" value="PAS-assoc_C"/>
</dbReference>
<dbReference type="GO" id="GO:0004888">
    <property type="term" value="F:transmembrane signaling receptor activity"/>
    <property type="evidence" value="ECO:0007669"/>
    <property type="project" value="InterPro"/>
</dbReference>
<dbReference type="EMBL" id="CP102774">
    <property type="protein sequence ID" value="UZF86379.1"/>
    <property type="molecule type" value="Genomic_DNA"/>
</dbReference>
<dbReference type="InterPro" id="IPR013655">
    <property type="entry name" value="PAS_fold_3"/>
</dbReference>
<dbReference type="PANTHER" id="PTHR43531">
    <property type="entry name" value="PROTEIN ICFG"/>
    <property type="match status" value="1"/>
</dbReference>
<keyword evidence="5" id="KW-0175">Coiled coil</keyword>
<dbReference type="AlphaFoldDB" id="A0A9E7ZWZ7"/>
<dbReference type="InterPro" id="IPR035965">
    <property type="entry name" value="PAS-like_dom_sf"/>
</dbReference>
<dbReference type="Pfam" id="PF13426">
    <property type="entry name" value="PAS_9"/>
    <property type="match status" value="1"/>
</dbReference>
<dbReference type="Gene3D" id="3.30.450.20">
    <property type="entry name" value="PAS domain"/>
    <property type="match status" value="2"/>
</dbReference>
<dbReference type="SUPFAM" id="SSF55785">
    <property type="entry name" value="PYP-like sensor domain (PAS domain)"/>
    <property type="match status" value="2"/>
</dbReference>
<organism evidence="9">
    <name type="scientific">Bosea sp. NBC_00436</name>
    <dbReference type="NCBI Taxonomy" id="2969620"/>
    <lineage>
        <taxon>Bacteria</taxon>
        <taxon>Pseudomonadati</taxon>
        <taxon>Pseudomonadota</taxon>
        <taxon>Alphaproteobacteria</taxon>
        <taxon>Hyphomicrobiales</taxon>
        <taxon>Boseaceae</taxon>
        <taxon>Bosea</taxon>
    </lineage>
</organism>